<protein>
    <recommendedName>
        <fullName evidence="3">histidine kinase</fullName>
        <ecNumber evidence="3">2.7.13.3</ecNumber>
    </recommendedName>
</protein>
<keyword evidence="8" id="KW-1133">Transmembrane helix</keyword>
<dbReference type="PANTHER" id="PTHR45339">
    <property type="entry name" value="HYBRID SIGNAL TRANSDUCTION HISTIDINE KINASE J"/>
    <property type="match status" value="1"/>
</dbReference>
<evidence type="ECO:0000256" key="5">
    <source>
        <dbReference type="ARBA" id="ARBA00022679"/>
    </source>
</evidence>
<evidence type="ECO:0000313" key="12">
    <source>
        <dbReference type="EMBL" id="MEJ2904778.1"/>
    </source>
</evidence>
<dbReference type="CDD" id="cd16922">
    <property type="entry name" value="HATPase_EvgS-ArcB-TorS-like"/>
    <property type="match status" value="1"/>
</dbReference>
<dbReference type="Gene3D" id="1.10.287.130">
    <property type="match status" value="1"/>
</dbReference>
<dbReference type="PANTHER" id="PTHR45339:SF5">
    <property type="entry name" value="HISTIDINE KINASE"/>
    <property type="match status" value="1"/>
</dbReference>
<dbReference type="SMART" id="SM00387">
    <property type="entry name" value="HATPase_c"/>
    <property type="match status" value="1"/>
</dbReference>
<feature type="domain" description="Histidine kinase" evidence="9">
    <location>
        <begin position="319"/>
        <end position="540"/>
    </location>
</feature>
<dbReference type="CDD" id="cd06225">
    <property type="entry name" value="HAMP"/>
    <property type="match status" value="1"/>
</dbReference>
<dbReference type="InterPro" id="IPR003594">
    <property type="entry name" value="HATPase_dom"/>
</dbReference>
<dbReference type="Pfam" id="PF00672">
    <property type="entry name" value="HAMP"/>
    <property type="match status" value="1"/>
</dbReference>
<evidence type="ECO:0000256" key="6">
    <source>
        <dbReference type="ARBA" id="ARBA00022777"/>
    </source>
</evidence>
<dbReference type="InterPro" id="IPR003660">
    <property type="entry name" value="HAMP_dom"/>
</dbReference>
<dbReference type="InterPro" id="IPR004358">
    <property type="entry name" value="Sig_transdc_His_kin-like_C"/>
</dbReference>
<evidence type="ECO:0000313" key="13">
    <source>
        <dbReference type="Proteomes" id="UP001378956"/>
    </source>
</evidence>
<dbReference type="SMART" id="SM00388">
    <property type="entry name" value="HisKA"/>
    <property type="match status" value="1"/>
</dbReference>
<feature type="domain" description="Response regulatory" evidence="10">
    <location>
        <begin position="565"/>
        <end position="682"/>
    </location>
</feature>
<evidence type="ECO:0000256" key="3">
    <source>
        <dbReference type="ARBA" id="ARBA00012438"/>
    </source>
</evidence>
<evidence type="ECO:0000259" key="9">
    <source>
        <dbReference type="PROSITE" id="PS50109"/>
    </source>
</evidence>
<dbReference type="CDD" id="cd17546">
    <property type="entry name" value="REC_hyHK_CKI1_RcsC-like"/>
    <property type="match status" value="1"/>
</dbReference>
<dbReference type="Gene3D" id="3.40.50.2300">
    <property type="match status" value="1"/>
</dbReference>
<evidence type="ECO:0000256" key="1">
    <source>
        <dbReference type="ARBA" id="ARBA00000085"/>
    </source>
</evidence>
<gene>
    <name evidence="12" type="ORF">WAE58_20205</name>
</gene>
<keyword evidence="5" id="KW-0808">Transferase</keyword>
<dbReference type="EMBL" id="JBBEUB010000008">
    <property type="protein sequence ID" value="MEJ2904778.1"/>
    <property type="molecule type" value="Genomic_DNA"/>
</dbReference>
<dbReference type="SMART" id="SM00304">
    <property type="entry name" value="HAMP"/>
    <property type="match status" value="1"/>
</dbReference>
<name>A0ABU8NS88_9SPHI</name>
<dbReference type="PRINTS" id="PR00344">
    <property type="entry name" value="BCTRLSENSOR"/>
</dbReference>
<dbReference type="InterPro" id="IPR003661">
    <property type="entry name" value="HisK_dim/P_dom"/>
</dbReference>
<dbReference type="Pfam" id="PF00512">
    <property type="entry name" value="HisKA"/>
    <property type="match status" value="1"/>
</dbReference>
<dbReference type="CDD" id="cd00082">
    <property type="entry name" value="HisKA"/>
    <property type="match status" value="1"/>
</dbReference>
<evidence type="ECO:0000256" key="7">
    <source>
        <dbReference type="PROSITE-ProRule" id="PRU00169"/>
    </source>
</evidence>
<sequence>MLISLLRKKLNDISISRKLYFTIGIITFLVIVELCTLWFSITTLSAVRSYVGGEGLWSKSQKNAILNLREYGYTYDEKNYHAFKEFLKVPFGDKIARIEMGKANPDLEAVRAGFLQGRNHPADIDNMIGLTKRFSKVYYLNKAFVAWQKAEPVLDELLTIGEELHALITAPKIDKEKIKILLNEIERLNTELTILEDGFSYTLGEGARWLESMVLKLVLALSITIGTTSIVIAISINKSIKKGLDVIVEGAELVKKGQLDTRVKIFANDEIGRVANAFNEMIETLEHKVAESKVTEAKLVTERHRAQSSEKAKHVFLVNMSHEIRTPMNGIQGFASYIRESLVDKEHLEAIEMIIKSADHLMRILNDILDFSGLGNEDVDFIKQPLKVRDVIKDACLYVESNAKFKKIGLSYSIGTRVPNIFIGDSIRLSQIFVNLVSNAIKFTEKGEVVISADLIEETKENVIIEFRIKDTGIGIPIEKQQKIFELFEQGTSGTSRKFGGVGLGLSMVKRLVELQNGKIFLESTPGDGSVFYFRMPFVKINDREKDNHIPAGPDTGEEPGRGIKVLIVEDNPINQLLVIKVLQKRGYETTIAQNGKIGIEKYKSEDFDIILMDLQMPEMDGYEATKYIRRMGAEKAGIPIVAMTAHTIQGELEKCLAIGMNDYVSKPFSSDELNLKIQHLVGSKHKDEKSVLK</sequence>
<dbReference type="InterPro" id="IPR001789">
    <property type="entry name" value="Sig_transdc_resp-reg_receiver"/>
</dbReference>
<dbReference type="Pfam" id="PF02518">
    <property type="entry name" value="HATPase_c"/>
    <property type="match status" value="1"/>
</dbReference>
<dbReference type="InterPro" id="IPR011006">
    <property type="entry name" value="CheY-like_superfamily"/>
</dbReference>
<dbReference type="PROSITE" id="PS50110">
    <property type="entry name" value="RESPONSE_REGULATORY"/>
    <property type="match status" value="1"/>
</dbReference>
<organism evidence="12 13">
    <name type="scientific">Pedobacter panaciterrae</name>
    <dbReference type="NCBI Taxonomy" id="363849"/>
    <lineage>
        <taxon>Bacteria</taxon>
        <taxon>Pseudomonadati</taxon>
        <taxon>Bacteroidota</taxon>
        <taxon>Sphingobacteriia</taxon>
        <taxon>Sphingobacteriales</taxon>
        <taxon>Sphingobacteriaceae</taxon>
        <taxon>Pedobacter</taxon>
    </lineage>
</organism>
<comment type="subcellular location">
    <subcellularLocation>
        <location evidence="2">Membrane</location>
    </subcellularLocation>
</comment>
<evidence type="ECO:0000256" key="2">
    <source>
        <dbReference type="ARBA" id="ARBA00004370"/>
    </source>
</evidence>
<dbReference type="Proteomes" id="UP001378956">
    <property type="component" value="Unassembled WGS sequence"/>
</dbReference>
<dbReference type="SUPFAM" id="SSF158472">
    <property type="entry name" value="HAMP domain-like"/>
    <property type="match status" value="1"/>
</dbReference>
<keyword evidence="6" id="KW-0418">Kinase</keyword>
<feature type="domain" description="HAMP" evidence="11">
    <location>
        <begin position="238"/>
        <end position="290"/>
    </location>
</feature>
<dbReference type="SUPFAM" id="SSF52172">
    <property type="entry name" value="CheY-like"/>
    <property type="match status" value="1"/>
</dbReference>
<dbReference type="EC" id="2.7.13.3" evidence="3"/>
<feature type="transmembrane region" description="Helical" evidence="8">
    <location>
        <begin position="20"/>
        <end position="41"/>
    </location>
</feature>
<dbReference type="InterPro" id="IPR036097">
    <property type="entry name" value="HisK_dim/P_sf"/>
</dbReference>
<keyword evidence="4 7" id="KW-0597">Phosphoprotein</keyword>
<dbReference type="InterPro" id="IPR036890">
    <property type="entry name" value="HATPase_C_sf"/>
</dbReference>
<dbReference type="Gene3D" id="3.30.565.10">
    <property type="entry name" value="Histidine kinase-like ATPase, C-terminal domain"/>
    <property type="match status" value="1"/>
</dbReference>
<proteinExistence type="predicted"/>
<keyword evidence="8" id="KW-0472">Membrane</keyword>
<dbReference type="RefSeq" id="WP_337717352.1">
    <property type="nucleotide sequence ID" value="NZ_JBBEUB010000008.1"/>
</dbReference>
<dbReference type="SMART" id="SM00448">
    <property type="entry name" value="REC"/>
    <property type="match status" value="1"/>
</dbReference>
<comment type="catalytic activity">
    <reaction evidence="1">
        <text>ATP + protein L-histidine = ADP + protein N-phospho-L-histidine.</text>
        <dbReference type="EC" id="2.7.13.3"/>
    </reaction>
</comment>
<dbReference type="InterPro" id="IPR005467">
    <property type="entry name" value="His_kinase_dom"/>
</dbReference>
<evidence type="ECO:0000259" key="10">
    <source>
        <dbReference type="PROSITE" id="PS50110"/>
    </source>
</evidence>
<keyword evidence="8" id="KW-0812">Transmembrane</keyword>
<evidence type="ECO:0000256" key="8">
    <source>
        <dbReference type="SAM" id="Phobius"/>
    </source>
</evidence>
<dbReference type="SUPFAM" id="SSF55874">
    <property type="entry name" value="ATPase domain of HSP90 chaperone/DNA topoisomerase II/histidine kinase"/>
    <property type="match status" value="1"/>
</dbReference>
<reference evidence="12 13" key="1">
    <citation type="submission" date="2024-03" db="EMBL/GenBank/DDBJ databases">
        <title>Sequence of Lycoming College Course Isolates.</title>
        <authorList>
            <person name="Plotts O."/>
            <person name="Newman J."/>
        </authorList>
    </citation>
    <scope>NUCLEOTIDE SEQUENCE [LARGE SCALE GENOMIC DNA]</scope>
    <source>
        <strain evidence="12 13">CJB-3</strain>
    </source>
</reference>
<dbReference type="SUPFAM" id="SSF47384">
    <property type="entry name" value="Homodimeric domain of signal transducing histidine kinase"/>
    <property type="match status" value="1"/>
</dbReference>
<dbReference type="Pfam" id="PF00072">
    <property type="entry name" value="Response_reg"/>
    <property type="match status" value="1"/>
</dbReference>
<dbReference type="Gene3D" id="6.10.340.10">
    <property type="match status" value="1"/>
</dbReference>
<comment type="caution">
    <text evidence="12">The sequence shown here is derived from an EMBL/GenBank/DDBJ whole genome shotgun (WGS) entry which is preliminary data.</text>
</comment>
<keyword evidence="13" id="KW-1185">Reference proteome</keyword>
<feature type="modified residue" description="4-aspartylphosphate" evidence="7">
    <location>
        <position position="614"/>
    </location>
</feature>
<dbReference type="PROSITE" id="PS50109">
    <property type="entry name" value="HIS_KIN"/>
    <property type="match status" value="1"/>
</dbReference>
<evidence type="ECO:0000256" key="4">
    <source>
        <dbReference type="ARBA" id="ARBA00022553"/>
    </source>
</evidence>
<accession>A0ABU8NS88</accession>
<dbReference type="PROSITE" id="PS50885">
    <property type="entry name" value="HAMP"/>
    <property type="match status" value="1"/>
</dbReference>
<evidence type="ECO:0000259" key="11">
    <source>
        <dbReference type="PROSITE" id="PS50885"/>
    </source>
</evidence>